<dbReference type="Proteomes" id="UP000075538">
    <property type="component" value="Unassembled WGS sequence"/>
</dbReference>
<evidence type="ECO:0000313" key="2">
    <source>
        <dbReference type="EMBL" id="KXV74671.1"/>
    </source>
</evidence>
<organism evidence="2 3">
    <name type="scientific">Acetobacter malorum</name>
    <dbReference type="NCBI Taxonomy" id="178901"/>
    <lineage>
        <taxon>Bacteria</taxon>
        <taxon>Pseudomonadati</taxon>
        <taxon>Pseudomonadota</taxon>
        <taxon>Alphaproteobacteria</taxon>
        <taxon>Acetobacterales</taxon>
        <taxon>Acetobacteraceae</taxon>
        <taxon>Acetobacter</taxon>
    </lineage>
</organism>
<dbReference type="PATRIC" id="fig|178901.15.peg.1847"/>
<evidence type="ECO:0000256" key="1">
    <source>
        <dbReference type="SAM" id="MobiDB-lite"/>
    </source>
</evidence>
<feature type="compositionally biased region" description="Basic and acidic residues" evidence="1">
    <location>
        <begin position="136"/>
        <end position="148"/>
    </location>
</feature>
<dbReference type="AlphaFoldDB" id="A0A149V376"/>
<feature type="non-terminal residue" evidence="2">
    <location>
        <position position="1"/>
    </location>
</feature>
<proteinExistence type="predicted"/>
<reference evidence="2 3" key="1">
    <citation type="submission" date="2015-06" db="EMBL/GenBank/DDBJ databases">
        <title>Improved classification and identification of acetic acid bacteria using matrix-assisted laser desorption/ionization time-of-flight mass spectrometry; Gluconobacter nephelii and Gluconobacter uchimurae are later heterotypic synonyms of Gluconobacter japonicus and Gluconobacter oxydans, respectively.</title>
        <authorList>
            <person name="Li L."/>
            <person name="Cleenwerck I."/>
            <person name="De Vuyst L."/>
            <person name="Vandamme P."/>
        </authorList>
    </citation>
    <scope>NUCLEOTIDE SEQUENCE [LARGE SCALE GENOMIC DNA]</scope>
    <source>
        <strain evidence="2 3">LMG 1604</strain>
    </source>
</reference>
<name>A0A149V376_9PROT</name>
<protein>
    <recommendedName>
        <fullName evidence="4">Conjugal transfer protein TraA</fullName>
    </recommendedName>
</protein>
<feature type="compositionally biased region" description="Polar residues" evidence="1">
    <location>
        <begin position="153"/>
        <end position="163"/>
    </location>
</feature>
<accession>A0A149V376</accession>
<evidence type="ECO:0000313" key="3">
    <source>
        <dbReference type="Proteomes" id="UP000075538"/>
    </source>
</evidence>
<comment type="caution">
    <text evidence="2">The sequence shown here is derived from an EMBL/GenBank/DDBJ whole genome shotgun (WGS) entry which is preliminary data.</text>
</comment>
<feature type="region of interest" description="Disordered" evidence="1">
    <location>
        <begin position="118"/>
        <end position="163"/>
    </location>
</feature>
<gene>
    <name evidence="2" type="ORF">AD953_10615</name>
</gene>
<sequence>VIAEGALREAEAWSRALGDSSPITVEDLYNRAAADMGRHPYKSLAIDLAKEELALDNSARRWIRQSHTIERMRQKDLEPGSAFRRQKEERDLGNVDREHWDDINRRMRKLGYATEKMVSATRVANERRRSQPGPVNERENTVKEHAAEELPSPQRNTSNDPEM</sequence>
<dbReference type="EMBL" id="LHZZ01000591">
    <property type="protein sequence ID" value="KXV74671.1"/>
    <property type="molecule type" value="Genomic_DNA"/>
</dbReference>
<evidence type="ECO:0008006" key="4">
    <source>
        <dbReference type="Google" id="ProtNLM"/>
    </source>
</evidence>